<protein>
    <submittedName>
        <fullName evidence="12">Uncharacterized LOC108926479</fullName>
    </submittedName>
</protein>
<comment type="subcellular location">
    <subcellularLocation>
        <location evidence="1">Membrane</location>
        <topology evidence="1">Single-pass membrane protein</topology>
    </subcellularLocation>
</comment>
<keyword evidence="6" id="KW-1015">Disulfide bond</keyword>
<dbReference type="SUPFAM" id="SSF49265">
    <property type="entry name" value="Fibronectin type III"/>
    <property type="match status" value="1"/>
</dbReference>
<proteinExistence type="predicted"/>
<evidence type="ECO:0000256" key="4">
    <source>
        <dbReference type="ARBA" id="ARBA00022989"/>
    </source>
</evidence>
<dbReference type="GeneTree" id="ENSGT00940000178781"/>
<evidence type="ECO:0000313" key="13">
    <source>
        <dbReference type="Proteomes" id="UP000694397"/>
    </source>
</evidence>
<accession>A0A8C9S875</accession>
<keyword evidence="13" id="KW-1185">Reference proteome</keyword>
<feature type="region of interest" description="Disordered" evidence="8">
    <location>
        <begin position="214"/>
        <end position="267"/>
    </location>
</feature>
<dbReference type="GO" id="GO:0009897">
    <property type="term" value="C:external side of plasma membrane"/>
    <property type="evidence" value="ECO:0007669"/>
    <property type="project" value="TreeGrafter"/>
</dbReference>
<evidence type="ECO:0000256" key="6">
    <source>
        <dbReference type="ARBA" id="ARBA00023157"/>
    </source>
</evidence>
<dbReference type="GO" id="GO:0004896">
    <property type="term" value="F:cytokine receptor activity"/>
    <property type="evidence" value="ECO:0007669"/>
    <property type="project" value="TreeGrafter"/>
</dbReference>
<evidence type="ECO:0000256" key="3">
    <source>
        <dbReference type="ARBA" id="ARBA00022729"/>
    </source>
</evidence>
<evidence type="ECO:0000256" key="10">
    <source>
        <dbReference type="SAM" id="SignalP"/>
    </source>
</evidence>
<evidence type="ECO:0000256" key="9">
    <source>
        <dbReference type="SAM" id="Phobius"/>
    </source>
</evidence>
<feature type="signal peptide" evidence="10">
    <location>
        <begin position="1"/>
        <end position="24"/>
    </location>
</feature>
<dbReference type="InterPro" id="IPR013783">
    <property type="entry name" value="Ig-like_fold"/>
</dbReference>
<dbReference type="Pfam" id="PF21605">
    <property type="entry name" value="CRLF2-like_D2"/>
    <property type="match status" value="1"/>
</dbReference>
<evidence type="ECO:0000256" key="2">
    <source>
        <dbReference type="ARBA" id="ARBA00022692"/>
    </source>
</evidence>
<evidence type="ECO:0000256" key="5">
    <source>
        <dbReference type="ARBA" id="ARBA00023136"/>
    </source>
</evidence>
<reference evidence="12" key="3">
    <citation type="submission" date="2025-09" db="UniProtKB">
        <authorList>
            <consortium name="Ensembl"/>
        </authorList>
    </citation>
    <scope>IDENTIFICATION</scope>
</reference>
<dbReference type="InterPro" id="IPR036116">
    <property type="entry name" value="FN3_sf"/>
</dbReference>
<keyword evidence="3 10" id="KW-0732">Signal</keyword>
<dbReference type="KEGG" id="sfm:108926479"/>
<keyword evidence="7" id="KW-0675">Receptor</keyword>
<evidence type="ECO:0000313" key="12">
    <source>
        <dbReference type="Ensembl" id="ENSSFOP00015034608.1"/>
    </source>
</evidence>
<feature type="compositionally biased region" description="Basic and acidic residues" evidence="8">
    <location>
        <begin position="257"/>
        <end position="267"/>
    </location>
</feature>
<dbReference type="PANTHER" id="PTHR23037">
    <property type="entry name" value="CYTOKINE RECEPTOR"/>
    <property type="match status" value="1"/>
</dbReference>
<feature type="domain" description="Cytokine receptor-like factor 2-like D2" evidence="11">
    <location>
        <begin position="40"/>
        <end position="124"/>
    </location>
</feature>
<dbReference type="Gene3D" id="2.60.40.10">
    <property type="entry name" value="Immunoglobulins"/>
    <property type="match status" value="1"/>
</dbReference>
<evidence type="ECO:0000256" key="1">
    <source>
        <dbReference type="ARBA" id="ARBA00004167"/>
    </source>
</evidence>
<dbReference type="InterPro" id="IPR048648">
    <property type="entry name" value="CRLF2-like_D2"/>
</dbReference>
<reference evidence="12" key="2">
    <citation type="submission" date="2025-08" db="UniProtKB">
        <authorList>
            <consortium name="Ensembl"/>
        </authorList>
    </citation>
    <scope>IDENTIFICATION</scope>
</reference>
<evidence type="ECO:0000256" key="7">
    <source>
        <dbReference type="ARBA" id="ARBA00023170"/>
    </source>
</evidence>
<dbReference type="AlphaFoldDB" id="A0A8C9S875"/>
<gene>
    <name evidence="12" type="primary">LOC108926479</name>
</gene>
<feature type="chain" id="PRO_5034589799" evidence="10">
    <location>
        <begin position="25"/>
        <end position="267"/>
    </location>
</feature>
<feature type="compositionally biased region" description="Polar residues" evidence="8">
    <location>
        <begin position="225"/>
        <end position="240"/>
    </location>
</feature>
<evidence type="ECO:0000259" key="11">
    <source>
        <dbReference type="Pfam" id="PF21605"/>
    </source>
</evidence>
<organism evidence="12 13">
    <name type="scientific">Scleropages formosus</name>
    <name type="common">Asian bonytongue</name>
    <name type="synonym">Osteoglossum formosum</name>
    <dbReference type="NCBI Taxonomy" id="113540"/>
    <lineage>
        <taxon>Eukaryota</taxon>
        <taxon>Metazoa</taxon>
        <taxon>Chordata</taxon>
        <taxon>Craniata</taxon>
        <taxon>Vertebrata</taxon>
        <taxon>Euteleostomi</taxon>
        <taxon>Actinopterygii</taxon>
        <taxon>Neopterygii</taxon>
        <taxon>Teleostei</taxon>
        <taxon>Osteoglossocephala</taxon>
        <taxon>Osteoglossomorpha</taxon>
        <taxon>Osteoglossiformes</taxon>
        <taxon>Osteoglossidae</taxon>
        <taxon>Scleropages</taxon>
    </lineage>
</organism>
<dbReference type="OrthoDB" id="8803253at2759"/>
<dbReference type="CTD" id="64109"/>
<keyword evidence="2 9" id="KW-0812">Transmembrane</keyword>
<sequence length="267" mass="30708">MRRSAGGLQLHVLLLLSRLQATGAAGPLRDINPANIDWRISNTSDSIVVTWGNPNTQIKNSCYESDLQYKRQTDNEWKNAQLKGFFFSLPSPDWRKNYAFRLRMKYACLEKQWSSWTPEKLWKNATFPGPDTPSDVDANFYVLLLLIPLTMFMLYCMFSQKRMRRLLVSQIPDPKHTFDDLLNMEQSQWWPSLENPCGDCVTVELEVVCMEKEEEEEVDKEDTISTEPHPSEQITETLSNGHGDAGGSTCPPTDFNPIREDSPYVYL</sequence>
<dbReference type="Ensembl" id="ENSSFOT00015034988.2">
    <property type="protein sequence ID" value="ENSSFOP00015034608.1"/>
    <property type="gene ID" value="ENSSFOG00015022058.2"/>
</dbReference>
<dbReference type="PANTHER" id="PTHR23037:SF28">
    <property type="entry name" value="ERYTHROPOIETIN RECEPTOR"/>
    <property type="match status" value="1"/>
</dbReference>
<evidence type="ECO:0000256" key="8">
    <source>
        <dbReference type="SAM" id="MobiDB-lite"/>
    </source>
</evidence>
<dbReference type="Proteomes" id="UP000694397">
    <property type="component" value="Chromosome 1"/>
</dbReference>
<reference evidence="12 13" key="1">
    <citation type="submission" date="2019-04" db="EMBL/GenBank/DDBJ databases">
        <authorList>
            <consortium name="Wellcome Sanger Institute Data Sharing"/>
        </authorList>
    </citation>
    <scope>NUCLEOTIDE SEQUENCE [LARGE SCALE GENOMIC DNA]</scope>
</reference>
<name>A0A8C9S875_SCLFO</name>
<keyword evidence="4 9" id="KW-1133">Transmembrane helix</keyword>
<feature type="transmembrane region" description="Helical" evidence="9">
    <location>
        <begin position="138"/>
        <end position="158"/>
    </location>
</feature>
<keyword evidence="5 9" id="KW-0472">Membrane</keyword>